<evidence type="ECO:0000313" key="3">
    <source>
        <dbReference type="Proteomes" id="UP000601435"/>
    </source>
</evidence>
<protein>
    <submittedName>
        <fullName evidence="2">Uncharacterized protein</fullName>
    </submittedName>
</protein>
<dbReference type="Proteomes" id="UP000601435">
    <property type="component" value="Unassembled WGS sequence"/>
</dbReference>
<dbReference type="OrthoDB" id="10296032at2759"/>
<dbReference type="EMBL" id="CAJNJA010006548">
    <property type="protein sequence ID" value="CAE7211820.1"/>
    <property type="molecule type" value="Genomic_DNA"/>
</dbReference>
<gene>
    <name evidence="2" type="ORF">SNEC2469_LOCUS2193</name>
</gene>
<evidence type="ECO:0000313" key="2">
    <source>
        <dbReference type="EMBL" id="CAE7211820.1"/>
    </source>
</evidence>
<comment type="caution">
    <text evidence="2">The sequence shown here is derived from an EMBL/GenBank/DDBJ whole genome shotgun (WGS) entry which is preliminary data.</text>
</comment>
<feature type="region of interest" description="Disordered" evidence="1">
    <location>
        <begin position="1"/>
        <end position="211"/>
    </location>
</feature>
<organism evidence="2 3">
    <name type="scientific">Symbiodinium necroappetens</name>
    <dbReference type="NCBI Taxonomy" id="1628268"/>
    <lineage>
        <taxon>Eukaryota</taxon>
        <taxon>Sar</taxon>
        <taxon>Alveolata</taxon>
        <taxon>Dinophyceae</taxon>
        <taxon>Suessiales</taxon>
        <taxon>Symbiodiniaceae</taxon>
        <taxon>Symbiodinium</taxon>
    </lineage>
</organism>
<keyword evidence="3" id="KW-1185">Reference proteome</keyword>
<accession>A0A812JQ60</accession>
<name>A0A812JQ60_9DINO</name>
<feature type="compositionally biased region" description="Basic and acidic residues" evidence="1">
    <location>
        <begin position="90"/>
        <end position="110"/>
    </location>
</feature>
<reference evidence="2" key="1">
    <citation type="submission" date="2021-02" db="EMBL/GenBank/DDBJ databases">
        <authorList>
            <person name="Dougan E. K."/>
            <person name="Rhodes N."/>
            <person name="Thang M."/>
            <person name="Chan C."/>
        </authorList>
    </citation>
    <scope>NUCLEOTIDE SEQUENCE</scope>
</reference>
<evidence type="ECO:0000256" key="1">
    <source>
        <dbReference type="SAM" id="MobiDB-lite"/>
    </source>
</evidence>
<feature type="compositionally biased region" description="Basic residues" evidence="1">
    <location>
        <begin position="148"/>
        <end position="196"/>
    </location>
</feature>
<feature type="compositionally biased region" description="Basic and acidic residues" evidence="1">
    <location>
        <begin position="133"/>
        <end position="146"/>
    </location>
</feature>
<feature type="compositionally biased region" description="Pro residues" evidence="1">
    <location>
        <begin position="1"/>
        <end position="10"/>
    </location>
</feature>
<proteinExistence type="predicted"/>
<feature type="compositionally biased region" description="Basic residues" evidence="1">
    <location>
        <begin position="39"/>
        <end position="61"/>
    </location>
</feature>
<dbReference type="AlphaFoldDB" id="A0A812JQ60"/>
<feature type="compositionally biased region" description="Basic residues" evidence="1">
    <location>
        <begin position="111"/>
        <end position="120"/>
    </location>
</feature>
<feature type="compositionally biased region" description="Basic residues" evidence="1">
    <location>
        <begin position="68"/>
        <end position="81"/>
    </location>
</feature>
<sequence length="1015" mass="112941">MGVPDPPEPPLGDVAGEDQSAEVLGATPPTTRAEQLALKGKKRKNKKSKTGLTAKKKRGNKKALPSPSRRRRRLLRRKSKSSHSLSEKVIAADDAKPVEHALDVEAELKPKSTRGSKSRGPKASIKDASPADPESKVKPSKPEAAAKGKAKAKAKAKAKGAPKATAKAKAKAAAKAKAKAKAKGAPKATAKAKAKAKGGPVDKKRGRSSAGSLDLVMPKDLEGWSDMNMQVVLSAFAREWYDHKDDCMANFKLLMRDVLPPSQSHEVACLNIYWTRFSCGVTIKSTKKDFGSYHLPHKKAAPNLRLAVEFLDMMMNEKCPHTGQTYRELGVDKLLALPLITEVFESLKEDGAAVVEVTAKPAVCRKPWSHGASKTVHKTLKNSLLWHVYTEFVVTLLLLVWSYDCIGEDFHMLEFFAGRGRVSEEFRAAGTVLLLYLATSRGLTWLVEQPRTEYPLAFARKLVSLNADLARSACGQPTLPDPLPDALETFQSMSWGQESELWQFAKLSEVFFYIRGSKRLRIPEKWDCLRMLIVFVTVPAMARQGVSKHLQNGWGAGPIEVLELLVLEQEARDAAGAAEASAEDLQAAGLCVEAECGEVGGKNTLQQDAYMAVEVNTEDEHAVGLQEADDRLQARLTGTLGVKPEKLSDQERLLIAAKARISRMVAPKTRRKELEVPEFVKNHWFGNKDEMAHLLLNLNFDKAKFINQLEVIISKKQKYTMTVDEGWYTNDEMINELKWSQKRALAAVKYCESVPDTHVRLNVYDSEKEYWVTLREKGTRKEQISHEEKHRSLQAVEEKLEDDKFKRTEEALKKLNDSILQKVKKTKSLAKELKTGYDVNNADDINCMDELHDKGNELHISSSLQGGWSEAAPKSVAAKKVAKKKLGKRSRQWSRILSHHMEQWKDSDSSLSMLIECLEYQCGQSFATGRTMGSKQWTRASGVSEFSYFLAQHIAWGCSQFHMFLAQTIQKDAGIMYIQLNCPWMGDANLAPLADSDDELLDLLTCHRSVLLAAT</sequence>